<gene>
    <name evidence="1" type="ORF">PECUL_23A010400</name>
</gene>
<organism evidence="1 2">
    <name type="scientific">Pelobates cultripes</name>
    <name type="common">Western spadefoot toad</name>
    <dbReference type="NCBI Taxonomy" id="61616"/>
    <lineage>
        <taxon>Eukaryota</taxon>
        <taxon>Metazoa</taxon>
        <taxon>Chordata</taxon>
        <taxon>Craniata</taxon>
        <taxon>Vertebrata</taxon>
        <taxon>Euteleostomi</taxon>
        <taxon>Amphibia</taxon>
        <taxon>Batrachia</taxon>
        <taxon>Anura</taxon>
        <taxon>Pelobatoidea</taxon>
        <taxon>Pelobatidae</taxon>
        <taxon>Pelobates</taxon>
    </lineage>
</organism>
<dbReference type="EMBL" id="OW240924">
    <property type="protein sequence ID" value="CAH2327917.1"/>
    <property type="molecule type" value="Genomic_DNA"/>
</dbReference>
<evidence type="ECO:0000313" key="2">
    <source>
        <dbReference type="Proteomes" id="UP001295444"/>
    </source>
</evidence>
<feature type="non-terminal residue" evidence="1">
    <location>
        <position position="67"/>
    </location>
</feature>
<reference evidence="1" key="1">
    <citation type="submission" date="2022-03" db="EMBL/GenBank/DDBJ databases">
        <authorList>
            <person name="Alioto T."/>
            <person name="Alioto T."/>
            <person name="Gomez Garrido J."/>
        </authorList>
    </citation>
    <scope>NUCLEOTIDE SEQUENCE</scope>
</reference>
<accession>A0AAD1WTE0</accession>
<evidence type="ECO:0000313" key="1">
    <source>
        <dbReference type="EMBL" id="CAH2327917.1"/>
    </source>
</evidence>
<keyword evidence="2" id="KW-1185">Reference proteome</keyword>
<protein>
    <submittedName>
        <fullName evidence="1">Uncharacterized protein</fullName>
    </submittedName>
</protein>
<dbReference type="AlphaFoldDB" id="A0AAD1WTE0"/>
<dbReference type="Proteomes" id="UP001295444">
    <property type="component" value="Chromosome 13"/>
</dbReference>
<proteinExistence type="predicted"/>
<name>A0AAD1WTE0_PELCU</name>
<sequence length="67" mass="7399">MSDKSNLQHPSRCRVLSFTVAIHPQRQSFLNPTRSQLSKCGISHSVHSLQMDVAHANASVMLATNKV</sequence>